<evidence type="ECO:0000313" key="1">
    <source>
        <dbReference type="EMBL" id="KAK1172200.1"/>
    </source>
</evidence>
<evidence type="ECO:0000313" key="2">
    <source>
        <dbReference type="Proteomes" id="UP001230051"/>
    </source>
</evidence>
<protein>
    <submittedName>
        <fullName evidence="1">Uncharacterized protein</fullName>
    </submittedName>
</protein>
<dbReference type="Proteomes" id="UP001230051">
    <property type="component" value="Unassembled WGS sequence"/>
</dbReference>
<comment type="caution">
    <text evidence="1">The sequence shown here is derived from an EMBL/GenBank/DDBJ whole genome shotgun (WGS) entry which is preliminary data.</text>
</comment>
<accession>A0AAD8GD43</accession>
<organism evidence="1 2">
    <name type="scientific">Acipenser oxyrinchus oxyrinchus</name>
    <dbReference type="NCBI Taxonomy" id="40147"/>
    <lineage>
        <taxon>Eukaryota</taxon>
        <taxon>Metazoa</taxon>
        <taxon>Chordata</taxon>
        <taxon>Craniata</taxon>
        <taxon>Vertebrata</taxon>
        <taxon>Euteleostomi</taxon>
        <taxon>Actinopterygii</taxon>
        <taxon>Chondrostei</taxon>
        <taxon>Acipenseriformes</taxon>
        <taxon>Acipenseridae</taxon>
        <taxon>Acipenser</taxon>
    </lineage>
</organism>
<keyword evidence="2" id="KW-1185">Reference proteome</keyword>
<sequence>MSCECSWQEACCILFCCPCYCCNVHCLEESDPQNRAVTTLPVRRRPEPDIFIVEYEREQQTVVNGARTVQHEHTVTAVYHQGNMAVVGIEQISLR</sequence>
<name>A0AAD8GD43_ACIOX</name>
<proteinExistence type="predicted"/>
<gene>
    <name evidence="1" type="ORF">AOXY_G4716</name>
</gene>
<dbReference type="EMBL" id="JAGXEW010000004">
    <property type="protein sequence ID" value="KAK1172200.1"/>
    <property type="molecule type" value="Genomic_DNA"/>
</dbReference>
<reference evidence="1" key="1">
    <citation type="submission" date="2022-02" db="EMBL/GenBank/DDBJ databases">
        <title>Atlantic sturgeon de novo genome assembly.</title>
        <authorList>
            <person name="Stock M."/>
            <person name="Klopp C."/>
            <person name="Guiguen Y."/>
            <person name="Cabau C."/>
            <person name="Parinello H."/>
            <person name="Santidrian Yebra-Pimentel E."/>
            <person name="Kuhl H."/>
            <person name="Dirks R.P."/>
            <person name="Guessner J."/>
            <person name="Wuertz S."/>
            <person name="Du K."/>
            <person name="Schartl M."/>
        </authorList>
    </citation>
    <scope>NUCLEOTIDE SEQUENCE</scope>
    <source>
        <strain evidence="1">STURGEONOMICS-FGT-2020</strain>
        <tissue evidence="1">Whole blood</tissue>
    </source>
</reference>
<dbReference type="AlphaFoldDB" id="A0AAD8GD43"/>